<evidence type="ECO:0000313" key="3">
    <source>
        <dbReference type="Proteomes" id="UP001190926"/>
    </source>
</evidence>
<dbReference type="AlphaFoldDB" id="A0AAD4JJH3"/>
<reference evidence="2 3" key="1">
    <citation type="journal article" date="2021" name="Nat. Commun.">
        <title>Incipient diploidization of the medicinal plant Perilla within 10,000 years.</title>
        <authorList>
            <person name="Zhang Y."/>
            <person name="Shen Q."/>
            <person name="Leng L."/>
            <person name="Zhang D."/>
            <person name="Chen S."/>
            <person name="Shi Y."/>
            <person name="Ning Z."/>
            <person name="Chen S."/>
        </authorList>
    </citation>
    <scope>NUCLEOTIDE SEQUENCE [LARGE SCALE GENOMIC DNA]</scope>
    <source>
        <strain evidence="3">cv. PC099</strain>
    </source>
</reference>
<evidence type="ECO:0000256" key="1">
    <source>
        <dbReference type="SAM" id="MobiDB-lite"/>
    </source>
</evidence>
<evidence type="ECO:0000313" key="2">
    <source>
        <dbReference type="EMBL" id="KAH6834989.1"/>
    </source>
</evidence>
<sequence length="102" mass="11919">MDTSSYKRLPPPAKPPISAAEKSHLRLRNGYRGAPPTTMQLSCRSLRRHRLDVEAPENRFRRREASKEIVRRALTPPSPRPGWRWRNFRPMPTRFSILSSMP</sequence>
<name>A0AAD4JJH3_PERFH</name>
<comment type="caution">
    <text evidence="2">The sequence shown here is derived from an EMBL/GenBank/DDBJ whole genome shotgun (WGS) entry which is preliminary data.</text>
</comment>
<protein>
    <submittedName>
        <fullName evidence="2">Uncharacterized protein</fullName>
    </submittedName>
</protein>
<keyword evidence="3" id="KW-1185">Reference proteome</keyword>
<accession>A0AAD4JJH3</accession>
<proteinExistence type="predicted"/>
<organism evidence="2 3">
    <name type="scientific">Perilla frutescens var. hirtella</name>
    <name type="common">Perilla citriodora</name>
    <name type="synonym">Perilla setoyensis</name>
    <dbReference type="NCBI Taxonomy" id="608512"/>
    <lineage>
        <taxon>Eukaryota</taxon>
        <taxon>Viridiplantae</taxon>
        <taxon>Streptophyta</taxon>
        <taxon>Embryophyta</taxon>
        <taxon>Tracheophyta</taxon>
        <taxon>Spermatophyta</taxon>
        <taxon>Magnoliopsida</taxon>
        <taxon>eudicotyledons</taxon>
        <taxon>Gunneridae</taxon>
        <taxon>Pentapetalae</taxon>
        <taxon>asterids</taxon>
        <taxon>lamiids</taxon>
        <taxon>Lamiales</taxon>
        <taxon>Lamiaceae</taxon>
        <taxon>Nepetoideae</taxon>
        <taxon>Elsholtzieae</taxon>
        <taxon>Perilla</taxon>
    </lineage>
</organism>
<gene>
    <name evidence="2" type="ORF">C2S53_020740</name>
</gene>
<dbReference type="EMBL" id="SDAM02000043">
    <property type="protein sequence ID" value="KAH6834989.1"/>
    <property type="molecule type" value="Genomic_DNA"/>
</dbReference>
<dbReference type="Proteomes" id="UP001190926">
    <property type="component" value="Unassembled WGS sequence"/>
</dbReference>
<feature type="region of interest" description="Disordered" evidence="1">
    <location>
        <begin position="1"/>
        <end position="21"/>
    </location>
</feature>